<gene>
    <name evidence="2" type="ORF">CLUMA_CG002393</name>
</gene>
<sequence>MKNIFVLTFIAVATIHAAPSIDKDVKVKTFDLTNKLSGKFNQDKLNEIVQKMIQQHAAPGDSDPQEQHYDKVAVLKKMLKKEMKLPEALKAANAIQTQTDSEREADLKKRFEVKMGEAKARMSRNFPMSDSNEKTLQSKFEEKMKSLIARKSL</sequence>
<name>A0A1J1HMI9_9DIPT</name>
<dbReference type="Proteomes" id="UP000183832">
    <property type="component" value="Unassembled WGS sequence"/>
</dbReference>
<evidence type="ECO:0000256" key="1">
    <source>
        <dbReference type="SAM" id="SignalP"/>
    </source>
</evidence>
<keyword evidence="1" id="KW-0732">Signal</keyword>
<evidence type="ECO:0000313" key="3">
    <source>
        <dbReference type="Proteomes" id="UP000183832"/>
    </source>
</evidence>
<organism evidence="2 3">
    <name type="scientific">Clunio marinus</name>
    <dbReference type="NCBI Taxonomy" id="568069"/>
    <lineage>
        <taxon>Eukaryota</taxon>
        <taxon>Metazoa</taxon>
        <taxon>Ecdysozoa</taxon>
        <taxon>Arthropoda</taxon>
        <taxon>Hexapoda</taxon>
        <taxon>Insecta</taxon>
        <taxon>Pterygota</taxon>
        <taxon>Neoptera</taxon>
        <taxon>Endopterygota</taxon>
        <taxon>Diptera</taxon>
        <taxon>Nematocera</taxon>
        <taxon>Chironomoidea</taxon>
        <taxon>Chironomidae</taxon>
        <taxon>Clunio</taxon>
    </lineage>
</organism>
<keyword evidence="3" id="KW-1185">Reference proteome</keyword>
<proteinExistence type="predicted"/>
<reference evidence="2 3" key="1">
    <citation type="submission" date="2015-04" db="EMBL/GenBank/DDBJ databases">
        <authorList>
            <person name="Syromyatnikov M.Y."/>
            <person name="Popov V.N."/>
        </authorList>
    </citation>
    <scope>NUCLEOTIDE SEQUENCE [LARGE SCALE GENOMIC DNA]</scope>
</reference>
<dbReference type="AlphaFoldDB" id="A0A1J1HMI9"/>
<protein>
    <submittedName>
        <fullName evidence="2">CLUMA_CG002393, isoform A</fullName>
    </submittedName>
</protein>
<feature type="signal peptide" evidence="1">
    <location>
        <begin position="1"/>
        <end position="17"/>
    </location>
</feature>
<dbReference type="EMBL" id="CVRI01000009">
    <property type="protein sequence ID" value="CRK88612.1"/>
    <property type="molecule type" value="Genomic_DNA"/>
</dbReference>
<feature type="chain" id="PRO_5013266820" evidence="1">
    <location>
        <begin position="18"/>
        <end position="153"/>
    </location>
</feature>
<accession>A0A1J1HMI9</accession>
<evidence type="ECO:0000313" key="2">
    <source>
        <dbReference type="EMBL" id="CRK88612.1"/>
    </source>
</evidence>